<comment type="caution">
    <text evidence="2">The sequence shown here is derived from an EMBL/GenBank/DDBJ whole genome shotgun (WGS) entry which is preliminary data.</text>
</comment>
<sequence>EFLATKTKKKNIIKRFPAPKAGARNNTSEIDAFLQIVDVPMIEEIVERTNMYINYKRLEYERERDAKETSKTEVMALLGLLYLLGYKKHNHTNVLEIRTTDGSGMEIARTVMSYKRFLFLLRCLCFDNKFTRIERRKQDTLAAIRSIFDSFVKNCKLSYSLGEFVTIDEKLQAFRGRCSFVQYIPNKPAKYGIKMFALCDAKTFCTDNLEIYCVKQPEGPYMQSNSPTDIVNKLQCLFERKLTFLGTMRQNKREIPPDFLPDKKRKVHSVLFGFQKEATLVSF</sequence>
<dbReference type="AlphaFoldDB" id="A0A8K0G8M7"/>
<protein>
    <recommendedName>
        <fullName evidence="1">PiggyBac transposable element-derived protein domain-containing protein</fullName>
    </recommendedName>
</protein>
<dbReference type="Pfam" id="PF13843">
    <property type="entry name" value="DDE_Tnp_1_7"/>
    <property type="match status" value="1"/>
</dbReference>
<dbReference type="PANTHER" id="PTHR46599">
    <property type="entry name" value="PIGGYBAC TRANSPOSABLE ELEMENT-DERIVED PROTEIN 4"/>
    <property type="match status" value="1"/>
</dbReference>
<evidence type="ECO:0000259" key="1">
    <source>
        <dbReference type="Pfam" id="PF13843"/>
    </source>
</evidence>
<feature type="domain" description="PiggyBac transposable element-derived protein" evidence="1">
    <location>
        <begin position="30"/>
        <end position="234"/>
    </location>
</feature>
<organism evidence="2 3">
    <name type="scientific">Ignelater luminosus</name>
    <name type="common">Cucubano</name>
    <name type="synonym">Pyrophorus luminosus</name>
    <dbReference type="NCBI Taxonomy" id="2038154"/>
    <lineage>
        <taxon>Eukaryota</taxon>
        <taxon>Metazoa</taxon>
        <taxon>Ecdysozoa</taxon>
        <taxon>Arthropoda</taxon>
        <taxon>Hexapoda</taxon>
        <taxon>Insecta</taxon>
        <taxon>Pterygota</taxon>
        <taxon>Neoptera</taxon>
        <taxon>Endopterygota</taxon>
        <taxon>Coleoptera</taxon>
        <taxon>Polyphaga</taxon>
        <taxon>Elateriformia</taxon>
        <taxon>Elateroidea</taxon>
        <taxon>Elateridae</taxon>
        <taxon>Agrypninae</taxon>
        <taxon>Pyrophorini</taxon>
        <taxon>Ignelater</taxon>
    </lineage>
</organism>
<evidence type="ECO:0000313" key="2">
    <source>
        <dbReference type="EMBL" id="KAF2889468.1"/>
    </source>
</evidence>
<feature type="non-terminal residue" evidence="2">
    <location>
        <position position="1"/>
    </location>
</feature>
<dbReference type="Proteomes" id="UP000801492">
    <property type="component" value="Unassembled WGS sequence"/>
</dbReference>
<dbReference type="PANTHER" id="PTHR46599:SF6">
    <property type="entry name" value="DUAL SPECIFICITY PHOSPHATASE 26"/>
    <property type="match status" value="1"/>
</dbReference>
<dbReference type="InterPro" id="IPR029526">
    <property type="entry name" value="PGBD"/>
</dbReference>
<proteinExistence type="predicted"/>
<dbReference type="EMBL" id="VTPC01066415">
    <property type="protein sequence ID" value="KAF2889468.1"/>
    <property type="molecule type" value="Genomic_DNA"/>
</dbReference>
<gene>
    <name evidence="2" type="ORF">ILUMI_16705</name>
</gene>
<reference evidence="2" key="1">
    <citation type="submission" date="2019-08" db="EMBL/GenBank/DDBJ databases">
        <title>The genome of the North American firefly Photinus pyralis.</title>
        <authorList>
            <consortium name="Photinus pyralis genome working group"/>
            <person name="Fallon T.R."/>
            <person name="Sander Lower S.E."/>
            <person name="Weng J.-K."/>
        </authorList>
    </citation>
    <scope>NUCLEOTIDE SEQUENCE</scope>
    <source>
        <strain evidence="2">TRF0915ILg1</strain>
        <tissue evidence="2">Whole body</tissue>
    </source>
</reference>
<name>A0A8K0G8M7_IGNLU</name>
<evidence type="ECO:0000313" key="3">
    <source>
        <dbReference type="Proteomes" id="UP000801492"/>
    </source>
</evidence>
<dbReference type="OrthoDB" id="10057959at2759"/>
<accession>A0A8K0G8M7</accession>
<feature type="non-terminal residue" evidence="2">
    <location>
        <position position="283"/>
    </location>
</feature>
<keyword evidence="3" id="KW-1185">Reference proteome</keyword>